<gene>
    <name evidence="2" type="ORF">DLD82_09855</name>
</gene>
<feature type="transmembrane region" description="Helical" evidence="1">
    <location>
        <begin position="121"/>
        <end position="150"/>
    </location>
</feature>
<dbReference type="Proteomes" id="UP000245934">
    <property type="component" value="Unassembled WGS sequence"/>
</dbReference>
<keyword evidence="1" id="KW-1133">Transmembrane helix</keyword>
<feature type="transmembrane region" description="Helical" evidence="1">
    <location>
        <begin position="198"/>
        <end position="221"/>
    </location>
</feature>
<proteinExistence type="predicted"/>
<evidence type="ECO:0000313" key="3">
    <source>
        <dbReference type="Proteomes" id="UP000245934"/>
    </source>
</evidence>
<feature type="transmembrane region" description="Helical" evidence="1">
    <location>
        <begin position="50"/>
        <end position="75"/>
    </location>
</feature>
<dbReference type="RefSeq" id="WP_109940942.1">
    <property type="nucleotide sequence ID" value="NZ_CP176366.1"/>
</dbReference>
<feature type="transmembrane region" description="Helical" evidence="1">
    <location>
        <begin position="156"/>
        <end position="177"/>
    </location>
</feature>
<keyword evidence="3" id="KW-1185">Reference proteome</keyword>
<reference evidence="2 3" key="1">
    <citation type="submission" date="2018-05" db="EMBL/GenBank/DDBJ databases">
        <title>Draft genome of Methanospirillum stamsii Pt1.</title>
        <authorList>
            <person name="Dueholm M.S."/>
            <person name="Nielsen P.H."/>
            <person name="Bakmann L.F."/>
            <person name="Otzen D.E."/>
        </authorList>
    </citation>
    <scope>NUCLEOTIDE SEQUENCE [LARGE SCALE GENOMIC DNA]</scope>
    <source>
        <strain evidence="2 3">Pt1</strain>
    </source>
</reference>
<sequence length="224" mass="24052">MNFTPETWIISFLAGVYTPLGAMCVLPLYPGYLAFLAGRTKTGSTSTASLGLAVTGGVLLAMFSFGLLFVSILKISTGDVLEILGPVIYLVLAAMSIAMIAGFDISRFFPMISTPVGKTPYITAVLFGAFFGLVALPCNPGSIILLFAISASTADFIANFINFVLFGIGMASPLLFLSALSMEKSRTFIRFFTSHHLIINRVAGVLMLSVALYYLVFVFLLEHL</sequence>
<keyword evidence="1" id="KW-0472">Membrane</keyword>
<feature type="transmembrane region" description="Helical" evidence="1">
    <location>
        <begin position="87"/>
        <end position="109"/>
    </location>
</feature>
<name>A0A2V2ND54_9EURY</name>
<evidence type="ECO:0000256" key="1">
    <source>
        <dbReference type="SAM" id="Phobius"/>
    </source>
</evidence>
<feature type="transmembrane region" description="Helical" evidence="1">
    <location>
        <begin position="12"/>
        <end position="38"/>
    </location>
</feature>
<accession>A0A2V2ND54</accession>
<comment type="caution">
    <text evidence="2">The sequence shown here is derived from an EMBL/GenBank/DDBJ whole genome shotgun (WGS) entry which is preliminary data.</text>
</comment>
<dbReference type="OrthoDB" id="342589at2157"/>
<dbReference type="AlphaFoldDB" id="A0A2V2ND54"/>
<keyword evidence="1" id="KW-0812">Transmembrane</keyword>
<dbReference type="GeneID" id="97608751"/>
<organism evidence="2 3">
    <name type="scientific">Methanospirillum stamsii</name>
    <dbReference type="NCBI Taxonomy" id="1277351"/>
    <lineage>
        <taxon>Archaea</taxon>
        <taxon>Methanobacteriati</taxon>
        <taxon>Methanobacteriota</taxon>
        <taxon>Stenosarchaea group</taxon>
        <taxon>Methanomicrobia</taxon>
        <taxon>Methanomicrobiales</taxon>
        <taxon>Methanospirillaceae</taxon>
        <taxon>Methanospirillum</taxon>
    </lineage>
</organism>
<protein>
    <submittedName>
        <fullName evidence="2">Cytochrome C biogenesis protein</fullName>
    </submittedName>
</protein>
<dbReference type="EMBL" id="QGMZ01000018">
    <property type="protein sequence ID" value="PWR73531.1"/>
    <property type="molecule type" value="Genomic_DNA"/>
</dbReference>
<evidence type="ECO:0000313" key="2">
    <source>
        <dbReference type="EMBL" id="PWR73531.1"/>
    </source>
</evidence>